<dbReference type="Proteomes" id="UP000515922">
    <property type="component" value="Segment"/>
</dbReference>
<dbReference type="InterPro" id="IPR044925">
    <property type="entry name" value="His-Me_finger_sf"/>
</dbReference>
<dbReference type="SUPFAM" id="SSF54060">
    <property type="entry name" value="His-Me finger endonucleases"/>
    <property type="match status" value="1"/>
</dbReference>
<keyword evidence="1" id="KW-0255">Endonuclease</keyword>
<keyword evidence="1" id="KW-0378">Hydrolase</keyword>
<keyword evidence="2" id="KW-1185">Reference proteome</keyword>
<organism evidence="1 2">
    <name type="scientific">Streptomyces phage Coruscant</name>
    <dbReference type="NCBI Taxonomy" id="2739834"/>
    <lineage>
        <taxon>Viruses</taxon>
        <taxon>Duplodnaviria</taxon>
        <taxon>Heunggongvirae</taxon>
        <taxon>Uroviricota</taxon>
        <taxon>Caudoviricetes</taxon>
        <taxon>Stanwilliamsviridae</taxon>
        <taxon>Boydwoodruffvirinae</taxon>
        <taxon>Coruscantvirus</taxon>
        <taxon>Coruscantvirus coruscant</taxon>
    </lineage>
</organism>
<dbReference type="Gene3D" id="3.90.75.20">
    <property type="match status" value="1"/>
</dbReference>
<evidence type="ECO:0000313" key="2">
    <source>
        <dbReference type="Proteomes" id="UP000515922"/>
    </source>
</evidence>
<accession>A0A7G4AW10</accession>
<keyword evidence="1" id="KW-0540">Nuclease</keyword>
<dbReference type="EMBL" id="MT711976">
    <property type="protein sequence ID" value="QMP84200.1"/>
    <property type="molecule type" value="Genomic_DNA"/>
</dbReference>
<reference evidence="1 2" key="1">
    <citation type="submission" date="2020-07" db="EMBL/GenBank/DDBJ databases">
        <title>Streptomyces phage Genome sequencing and assembly.</title>
        <authorList>
            <person name="Sharma V."/>
            <person name="Hardy A."/>
            <person name="Frunzke J."/>
        </authorList>
    </citation>
    <scope>NUCLEOTIDE SEQUENCE [LARGE SCALE GENOMIC DNA]</scope>
</reference>
<sequence length="91" mass="10917">MYNPITNWAGRERVLSKDGYYVVKVPEHPKAFNGWYYEHRLVVEAQMGRLLLHSETVHHIGVKTDNSSRNLFLCTWKEHERLNRHDDLTRR</sequence>
<gene>
    <name evidence="1" type="ORF">HUN41_00071</name>
</gene>
<dbReference type="GO" id="GO:0004519">
    <property type="term" value="F:endonuclease activity"/>
    <property type="evidence" value="ECO:0007669"/>
    <property type="project" value="UniProtKB-KW"/>
</dbReference>
<protein>
    <submittedName>
        <fullName evidence="1">HNH endonuclease</fullName>
    </submittedName>
</protein>
<proteinExistence type="predicted"/>
<evidence type="ECO:0000313" key="1">
    <source>
        <dbReference type="EMBL" id="QMP84200.1"/>
    </source>
</evidence>
<name>A0A7G4AW10_9CAUD</name>